<comment type="caution">
    <text evidence="1">The sequence shown here is derived from an EMBL/GenBank/DDBJ whole genome shotgun (WGS) entry which is preliminary data.</text>
</comment>
<accession>A0ACC1B390</accession>
<name>A0ACC1B390_9ROSI</name>
<sequence length="173" mass="19626">MCRDKIFPNDVYIGDIVDVAKSFRQFHSQFAALETESSLQWFVGKVQDRIILSTLRRFVVKNAHKSSSTCRHFFEYLDRDEMVVAHLLGGVDAFIKLSQGWPLSNSPLKLISLKSSNHQSKRISLSFLCKVEEAANSLDVPVRQNLSSFVDAVEKILIEQMRTELHSDVAPGK</sequence>
<reference evidence="2" key="1">
    <citation type="journal article" date="2023" name="G3 (Bethesda)">
        <title>Genome assembly and association tests identify interacting loci associated with vigor, precocity, and sex in interspecific pistachio rootstocks.</title>
        <authorList>
            <person name="Palmer W."/>
            <person name="Jacygrad E."/>
            <person name="Sagayaradj S."/>
            <person name="Cavanaugh K."/>
            <person name="Han R."/>
            <person name="Bertier L."/>
            <person name="Beede B."/>
            <person name="Kafkas S."/>
            <person name="Golino D."/>
            <person name="Preece J."/>
            <person name="Michelmore R."/>
        </authorList>
    </citation>
    <scope>NUCLEOTIDE SEQUENCE [LARGE SCALE GENOMIC DNA]</scope>
</reference>
<dbReference type="EMBL" id="CM047903">
    <property type="protein sequence ID" value="KAJ0093385.1"/>
    <property type="molecule type" value="Genomic_DNA"/>
</dbReference>
<gene>
    <name evidence="1" type="ORF">Patl1_26020</name>
</gene>
<proteinExistence type="predicted"/>
<evidence type="ECO:0000313" key="1">
    <source>
        <dbReference type="EMBL" id="KAJ0093385.1"/>
    </source>
</evidence>
<dbReference type="Proteomes" id="UP001164250">
    <property type="component" value="Chromosome 7"/>
</dbReference>
<evidence type="ECO:0000313" key="2">
    <source>
        <dbReference type="Proteomes" id="UP001164250"/>
    </source>
</evidence>
<organism evidence="1 2">
    <name type="scientific">Pistacia atlantica</name>
    <dbReference type="NCBI Taxonomy" id="434234"/>
    <lineage>
        <taxon>Eukaryota</taxon>
        <taxon>Viridiplantae</taxon>
        <taxon>Streptophyta</taxon>
        <taxon>Embryophyta</taxon>
        <taxon>Tracheophyta</taxon>
        <taxon>Spermatophyta</taxon>
        <taxon>Magnoliopsida</taxon>
        <taxon>eudicotyledons</taxon>
        <taxon>Gunneridae</taxon>
        <taxon>Pentapetalae</taxon>
        <taxon>rosids</taxon>
        <taxon>malvids</taxon>
        <taxon>Sapindales</taxon>
        <taxon>Anacardiaceae</taxon>
        <taxon>Pistacia</taxon>
    </lineage>
</organism>
<keyword evidence="2" id="KW-1185">Reference proteome</keyword>
<protein>
    <submittedName>
        <fullName evidence="1">Uncharacterized protein</fullName>
    </submittedName>
</protein>